<dbReference type="OrthoDB" id="5946976at2759"/>
<accession>A0A6A4HVY1</accession>
<name>A0A6A4HVY1_9AGAR</name>
<evidence type="ECO:0000256" key="2">
    <source>
        <dbReference type="SAM" id="SignalP"/>
    </source>
</evidence>
<protein>
    <submittedName>
        <fullName evidence="4">Beta-lactamase/transpeptidase-like protein</fullName>
    </submittedName>
</protein>
<keyword evidence="2" id="KW-0732">Signal</keyword>
<reference evidence="4" key="1">
    <citation type="journal article" date="2019" name="Environ. Microbiol.">
        <title>Fungal ecological strategies reflected in gene transcription - a case study of two litter decomposers.</title>
        <authorList>
            <person name="Barbi F."/>
            <person name="Kohler A."/>
            <person name="Barry K."/>
            <person name="Baskaran P."/>
            <person name="Daum C."/>
            <person name="Fauchery L."/>
            <person name="Ihrmark K."/>
            <person name="Kuo A."/>
            <person name="LaButti K."/>
            <person name="Lipzen A."/>
            <person name="Morin E."/>
            <person name="Grigoriev I.V."/>
            <person name="Henrissat B."/>
            <person name="Lindahl B."/>
            <person name="Martin F."/>
        </authorList>
    </citation>
    <scope>NUCLEOTIDE SEQUENCE</scope>
    <source>
        <strain evidence="4">JB14</strain>
    </source>
</reference>
<dbReference type="InterPro" id="IPR001466">
    <property type="entry name" value="Beta-lactam-related"/>
</dbReference>
<keyword evidence="5" id="KW-1185">Reference proteome</keyword>
<feature type="signal peptide" evidence="2">
    <location>
        <begin position="1"/>
        <end position="23"/>
    </location>
</feature>
<dbReference type="Pfam" id="PF00144">
    <property type="entry name" value="Beta-lactamase"/>
    <property type="match status" value="1"/>
</dbReference>
<dbReference type="AlphaFoldDB" id="A0A6A4HVY1"/>
<organism evidence="4 5">
    <name type="scientific">Gymnopus androsaceus JB14</name>
    <dbReference type="NCBI Taxonomy" id="1447944"/>
    <lineage>
        <taxon>Eukaryota</taxon>
        <taxon>Fungi</taxon>
        <taxon>Dikarya</taxon>
        <taxon>Basidiomycota</taxon>
        <taxon>Agaricomycotina</taxon>
        <taxon>Agaricomycetes</taxon>
        <taxon>Agaricomycetidae</taxon>
        <taxon>Agaricales</taxon>
        <taxon>Marasmiineae</taxon>
        <taxon>Omphalotaceae</taxon>
        <taxon>Gymnopus</taxon>
    </lineage>
</organism>
<proteinExistence type="inferred from homology"/>
<evidence type="ECO:0000313" key="4">
    <source>
        <dbReference type="EMBL" id="KAE9402063.1"/>
    </source>
</evidence>
<dbReference type="EMBL" id="ML769439">
    <property type="protein sequence ID" value="KAE9402063.1"/>
    <property type="molecule type" value="Genomic_DNA"/>
</dbReference>
<evidence type="ECO:0000256" key="1">
    <source>
        <dbReference type="ARBA" id="ARBA00038215"/>
    </source>
</evidence>
<dbReference type="PANTHER" id="PTHR46825">
    <property type="entry name" value="D-ALANYL-D-ALANINE-CARBOXYPEPTIDASE/ENDOPEPTIDASE AMPH"/>
    <property type="match status" value="1"/>
</dbReference>
<dbReference type="InterPro" id="IPR050491">
    <property type="entry name" value="AmpC-like"/>
</dbReference>
<dbReference type="SUPFAM" id="SSF56601">
    <property type="entry name" value="beta-lactamase/transpeptidase-like"/>
    <property type="match status" value="1"/>
</dbReference>
<comment type="similarity">
    <text evidence="1">Belongs to the peptidase S12 family.</text>
</comment>
<dbReference type="InterPro" id="IPR012338">
    <property type="entry name" value="Beta-lactam/transpept-like"/>
</dbReference>
<feature type="chain" id="PRO_5025506319" evidence="2">
    <location>
        <begin position="24"/>
        <end position="210"/>
    </location>
</feature>
<sequence>MFFLIMQLRPLLFLLLTVPYGSTTSQSTFFTGPEFLTETIDKFIDDLLSSWNSPAGISVAVVQKNFVDETWHIETKGYGIAKADGAKMTENSLICIASNSKVNIRLFTAISTGLLISNKNKSTIMDVMSHRTGTSTILSRLRHLLPSAPFRTTWQYNNIMYFLLSYLPTILLPHQPPFAQYVKENIFVPLGLNDTTYSHDLAIQSGQACS</sequence>
<evidence type="ECO:0000313" key="5">
    <source>
        <dbReference type="Proteomes" id="UP000799118"/>
    </source>
</evidence>
<feature type="domain" description="Beta-lactamase-related" evidence="3">
    <location>
        <begin position="117"/>
        <end position="205"/>
    </location>
</feature>
<evidence type="ECO:0000259" key="3">
    <source>
        <dbReference type="Pfam" id="PF00144"/>
    </source>
</evidence>
<dbReference type="PANTHER" id="PTHR46825:SF15">
    <property type="entry name" value="BETA-LACTAMASE-RELATED DOMAIN-CONTAINING PROTEIN"/>
    <property type="match status" value="1"/>
</dbReference>
<dbReference type="Proteomes" id="UP000799118">
    <property type="component" value="Unassembled WGS sequence"/>
</dbReference>
<dbReference type="Gene3D" id="3.40.710.10">
    <property type="entry name" value="DD-peptidase/beta-lactamase superfamily"/>
    <property type="match status" value="2"/>
</dbReference>
<feature type="non-terminal residue" evidence="4">
    <location>
        <position position="210"/>
    </location>
</feature>
<gene>
    <name evidence="4" type="ORF">BT96DRAFT_918530</name>
</gene>